<dbReference type="InterPro" id="IPR015422">
    <property type="entry name" value="PyrdxlP-dep_Trfase_small"/>
</dbReference>
<dbReference type="SUPFAM" id="SSF53383">
    <property type="entry name" value="PLP-dependent transferases"/>
    <property type="match status" value="1"/>
</dbReference>
<dbReference type="InterPro" id="IPR015421">
    <property type="entry name" value="PyrdxlP-dep_Trfase_major"/>
</dbReference>
<comment type="similarity">
    <text evidence="3 9">Belongs to the trans-sulfuration enzymes family.</text>
</comment>
<evidence type="ECO:0000256" key="7">
    <source>
        <dbReference type="ARBA" id="ARBA00029853"/>
    </source>
</evidence>
<comment type="caution">
    <text evidence="10">The sequence shown here is derived from an EMBL/GenBank/DDBJ whole genome shotgun (WGS) entry which is preliminary data.</text>
</comment>
<feature type="modified residue" description="N6-(pyridoxal phosphate)lysine" evidence="8">
    <location>
        <position position="206"/>
    </location>
</feature>
<dbReference type="GO" id="GO:0019343">
    <property type="term" value="P:cysteine biosynthetic process via cystathionine"/>
    <property type="evidence" value="ECO:0007669"/>
    <property type="project" value="TreeGrafter"/>
</dbReference>
<organism evidence="10 11">
    <name type="scientific">Henosepilachna vigintioctopunctata</name>
    <dbReference type="NCBI Taxonomy" id="420089"/>
    <lineage>
        <taxon>Eukaryota</taxon>
        <taxon>Metazoa</taxon>
        <taxon>Ecdysozoa</taxon>
        <taxon>Arthropoda</taxon>
        <taxon>Hexapoda</taxon>
        <taxon>Insecta</taxon>
        <taxon>Pterygota</taxon>
        <taxon>Neoptera</taxon>
        <taxon>Endopterygota</taxon>
        <taxon>Coleoptera</taxon>
        <taxon>Polyphaga</taxon>
        <taxon>Cucujiformia</taxon>
        <taxon>Coccinelloidea</taxon>
        <taxon>Coccinellidae</taxon>
        <taxon>Epilachninae</taxon>
        <taxon>Epilachnini</taxon>
        <taxon>Henosepilachna</taxon>
    </lineage>
</organism>
<accession>A0AAW1VFB2</accession>
<dbReference type="EC" id="4.4.1.1" evidence="4"/>
<proteinExistence type="inferred from homology"/>
<evidence type="ECO:0000313" key="11">
    <source>
        <dbReference type="Proteomes" id="UP001431783"/>
    </source>
</evidence>
<dbReference type="GO" id="GO:0004123">
    <property type="term" value="F:cystathionine gamma-lyase activity"/>
    <property type="evidence" value="ECO:0007669"/>
    <property type="project" value="TreeGrafter"/>
</dbReference>
<dbReference type="AlphaFoldDB" id="A0AAW1VFB2"/>
<dbReference type="InterPro" id="IPR000277">
    <property type="entry name" value="Cys/Met-Metab_PyrdxlP-dep_enz"/>
</dbReference>
<evidence type="ECO:0000256" key="8">
    <source>
        <dbReference type="PIRSR" id="PIRSR001434-2"/>
    </source>
</evidence>
<protein>
    <recommendedName>
        <fullName evidence="4">cystathionine gamma-lyase</fullName>
        <ecNumber evidence="4">4.4.1.1</ecNumber>
    </recommendedName>
    <alternativeName>
        <fullName evidence="7">Gamma-cystathionase</fullName>
    </alternativeName>
</protein>
<evidence type="ECO:0000256" key="6">
    <source>
        <dbReference type="ARBA" id="ARBA00023192"/>
    </source>
</evidence>
<dbReference type="Gene3D" id="3.90.1150.10">
    <property type="entry name" value="Aspartate Aminotransferase, domain 1"/>
    <property type="match status" value="1"/>
</dbReference>
<evidence type="ECO:0000256" key="3">
    <source>
        <dbReference type="ARBA" id="ARBA00009077"/>
    </source>
</evidence>
<gene>
    <name evidence="10" type="ORF">WA026_018334</name>
</gene>
<keyword evidence="11" id="KW-1185">Reference proteome</keyword>
<name>A0AAW1VFB2_9CUCU</name>
<keyword evidence="6" id="KW-0028">Amino-acid biosynthesis</keyword>
<dbReference type="Gene3D" id="3.40.640.10">
    <property type="entry name" value="Type I PLP-dependent aspartate aminotransferase-like (Major domain)"/>
    <property type="match status" value="1"/>
</dbReference>
<dbReference type="PROSITE" id="PS00868">
    <property type="entry name" value="CYS_MET_METAB_PP"/>
    <property type="match status" value="1"/>
</dbReference>
<comment type="pathway">
    <text evidence="2">Amino-acid biosynthesis; L-cysteine biosynthesis; L-cysteine from L-homocysteine and L-serine: step 2/2.</text>
</comment>
<comment type="cofactor">
    <cofactor evidence="1 9">
        <name>pyridoxal 5'-phosphate</name>
        <dbReference type="ChEBI" id="CHEBI:597326"/>
    </cofactor>
</comment>
<keyword evidence="6" id="KW-0198">Cysteine biosynthesis</keyword>
<dbReference type="CDD" id="cd00614">
    <property type="entry name" value="CGS_like"/>
    <property type="match status" value="1"/>
</dbReference>
<dbReference type="InterPro" id="IPR054542">
    <property type="entry name" value="Cys_met_metab_PP"/>
</dbReference>
<evidence type="ECO:0000256" key="9">
    <source>
        <dbReference type="RuleBase" id="RU362118"/>
    </source>
</evidence>
<dbReference type="InterPro" id="IPR015424">
    <property type="entry name" value="PyrdxlP-dep_Trfase"/>
</dbReference>
<evidence type="ECO:0000256" key="5">
    <source>
        <dbReference type="ARBA" id="ARBA00022898"/>
    </source>
</evidence>
<evidence type="ECO:0000313" key="10">
    <source>
        <dbReference type="EMBL" id="KAK9892134.1"/>
    </source>
</evidence>
<reference evidence="10 11" key="1">
    <citation type="submission" date="2023-03" db="EMBL/GenBank/DDBJ databases">
        <title>Genome insight into feeding habits of ladybird beetles.</title>
        <authorList>
            <person name="Li H.-S."/>
            <person name="Huang Y.-H."/>
            <person name="Pang H."/>
        </authorList>
    </citation>
    <scope>NUCLEOTIDE SEQUENCE [LARGE SCALE GENOMIC DNA]</scope>
    <source>
        <strain evidence="10">SYSU_2023b</strain>
        <tissue evidence="10">Whole body</tissue>
    </source>
</reference>
<evidence type="ECO:0000256" key="2">
    <source>
        <dbReference type="ARBA" id="ARBA00005038"/>
    </source>
</evidence>
<evidence type="ECO:0000256" key="1">
    <source>
        <dbReference type="ARBA" id="ARBA00001933"/>
    </source>
</evidence>
<evidence type="ECO:0000256" key="4">
    <source>
        <dbReference type="ARBA" id="ARBA00012085"/>
    </source>
</evidence>
<dbReference type="PIRSF" id="PIRSF001434">
    <property type="entry name" value="CGS"/>
    <property type="match status" value="1"/>
</dbReference>
<dbReference type="PANTHER" id="PTHR11808">
    <property type="entry name" value="TRANS-SULFURATION ENZYME FAMILY MEMBER"/>
    <property type="match status" value="1"/>
</dbReference>
<dbReference type="Proteomes" id="UP001431783">
    <property type="component" value="Unassembled WGS sequence"/>
</dbReference>
<dbReference type="GO" id="GO:0019346">
    <property type="term" value="P:transsulfuration"/>
    <property type="evidence" value="ECO:0007669"/>
    <property type="project" value="InterPro"/>
</dbReference>
<sequence length="391" mass="42847">MSNNSGYLPIPKSFATSAIHVAQNPDQWPAMDVVTPISLAVTFKQDGPGDFKKYEYSRSGNPTRDVLEKVIASLEGGNFGACFSSGLGAATAILSLLKQGDHLICVDDVYGGTNRLLSKVAVKFGIQTTFSGVDIESFERAVQKNTRMIWLESPTNPTLKLCDIQAISALAKKYNILCVVDNTFLTPYLQRPLSLGADIVTHSITKYMNGHSDIIMGAVIVNEKKLYDDIKFLQNSMGIVPSPFDCYQVLRSLKTLAVRMKQHSESSLIIAKHLEGHPKIEKVIHPGLPSHPQHELAKKQTSGHSGMLTIYIKGNLESSKKFLKSLKVFTLAESLGGYESLIELPSVMTHAALTQEHRDILGIKDNLLRISVGLEDTEDLIADLDQALALI</sequence>
<dbReference type="PANTHER" id="PTHR11808:SF15">
    <property type="entry name" value="CYSTATHIONINE GAMMA-LYASE"/>
    <property type="match status" value="1"/>
</dbReference>
<dbReference type="Pfam" id="PF01053">
    <property type="entry name" value="Cys_Met_Meta_PP"/>
    <property type="match status" value="1"/>
</dbReference>
<dbReference type="EMBL" id="JARQZJ010000132">
    <property type="protein sequence ID" value="KAK9892134.1"/>
    <property type="molecule type" value="Genomic_DNA"/>
</dbReference>
<dbReference type="FunFam" id="3.90.1150.10:FF:000008">
    <property type="entry name" value="Cystathionine gamma-synthase"/>
    <property type="match status" value="1"/>
</dbReference>
<keyword evidence="5 8" id="KW-0663">Pyridoxal phosphate</keyword>
<dbReference type="FunFam" id="3.40.640.10:FF:000009">
    <property type="entry name" value="Cystathionine gamma-synthase homolog"/>
    <property type="match status" value="1"/>
</dbReference>
<dbReference type="GO" id="GO:0005737">
    <property type="term" value="C:cytoplasm"/>
    <property type="evidence" value="ECO:0007669"/>
    <property type="project" value="TreeGrafter"/>
</dbReference>
<dbReference type="GO" id="GO:0030170">
    <property type="term" value="F:pyridoxal phosphate binding"/>
    <property type="evidence" value="ECO:0007669"/>
    <property type="project" value="InterPro"/>
</dbReference>